<dbReference type="InterPro" id="IPR029069">
    <property type="entry name" value="HotDog_dom_sf"/>
</dbReference>
<dbReference type="InterPro" id="IPR006683">
    <property type="entry name" value="Thioestr_dom"/>
</dbReference>
<evidence type="ECO:0000313" key="4">
    <source>
        <dbReference type="Proteomes" id="UP000264589"/>
    </source>
</evidence>
<dbReference type="OrthoDB" id="9813158at2"/>
<comment type="caution">
    <text evidence="3">The sequence shown here is derived from an EMBL/GenBank/DDBJ whole genome shotgun (WGS) entry which is preliminary data.</text>
</comment>
<dbReference type="Gene3D" id="3.10.129.10">
    <property type="entry name" value="Hotdog Thioesterase"/>
    <property type="match status" value="1"/>
</dbReference>
<accession>A0A371REZ3</accession>
<dbReference type="EMBL" id="QUQO01000001">
    <property type="protein sequence ID" value="RFB04000.1"/>
    <property type="molecule type" value="Genomic_DNA"/>
</dbReference>
<dbReference type="InterPro" id="IPR003736">
    <property type="entry name" value="PAAI_dom"/>
</dbReference>
<dbReference type="Proteomes" id="UP000264589">
    <property type="component" value="Unassembled WGS sequence"/>
</dbReference>
<evidence type="ECO:0000313" key="3">
    <source>
        <dbReference type="EMBL" id="RFB04000.1"/>
    </source>
</evidence>
<feature type="domain" description="Thioesterase" evidence="2">
    <location>
        <begin position="60"/>
        <end position="132"/>
    </location>
</feature>
<sequence>MSDDFFPAPNEDSIARISEWAARSNMLQWLDFSATLEDGALRFRLAFAERHIGNEFIRALHGGVVSSFLQTCATAELIGRGRETDNLKTVSVHCDFLRPARDMDMQGEARVIQRGRRIAFLDVTGWHNDPAKPVGKAAIAVRLF</sequence>
<dbReference type="NCBIfam" id="TIGR00369">
    <property type="entry name" value="unchar_dom_1"/>
    <property type="match status" value="1"/>
</dbReference>
<keyword evidence="1" id="KW-0378">Hydrolase</keyword>
<name>A0A371REZ3_9PROT</name>
<dbReference type="RefSeq" id="WP_116390628.1">
    <property type="nucleotide sequence ID" value="NZ_QUQO01000001.1"/>
</dbReference>
<organism evidence="3 4">
    <name type="scientific">Parvularcula marina</name>
    <dbReference type="NCBI Taxonomy" id="2292771"/>
    <lineage>
        <taxon>Bacteria</taxon>
        <taxon>Pseudomonadati</taxon>
        <taxon>Pseudomonadota</taxon>
        <taxon>Alphaproteobacteria</taxon>
        <taxon>Parvularculales</taxon>
        <taxon>Parvularculaceae</taxon>
        <taxon>Parvularcula</taxon>
    </lineage>
</organism>
<evidence type="ECO:0000259" key="2">
    <source>
        <dbReference type="Pfam" id="PF03061"/>
    </source>
</evidence>
<proteinExistence type="predicted"/>
<dbReference type="CDD" id="cd03443">
    <property type="entry name" value="PaaI_thioesterase"/>
    <property type="match status" value="1"/>
</dbReference>
<keyword evidence="4" id="KW-1185">Reference proteome</keyword>
<evidence type="ECO:0000256" key="1">
    <source>
        <dbReference type="ARBA" id="ARBA00022801"/>
    </source>
</evidence>
<dbReference type="Pfam" id="PF03061">
    <property type="entry name" value="4HBT"/>
    <property type="match status" value="1"/>
</dbReference>
<reference evidence="3 4" key="1">
    <citation type="submission" date="2018-08" db="EMBL/GenBank/DDBJ databases">
        <title>Parvularcula sp. SM1705, isolated from surface water of the South Sea China.</title>
        <authorList>
            <person name="Sun L."/>
        </authorList>
    </citation>
    <scope>NUCLEOTIDE SEQUENCE [LARGE SCALE GENOMIC DNA]</scope>
    <source>
        <strain evidence="3 4">SM1705</strain>
    </source>
</reference>
<dbReference type="GO" id="GO:0016289">
    <property type="term" value="F:acyl-CoA hydrolase activity"/>
    <property type="evidence" value="ECO:0007669"/>
    <property type="project" value="UniProtKB-ARBA"/>
</dbReference>
<gene>
    <name evidence="3" type="ORF">DX908_01095</name>
</gene>
<protein>
    <submittedName>
        <fullName evidence="3">PaaI family thioesterase</fullName>
    </submittedName>
</protein>
<dbReference type="SUPFAM" id="SSF54637">
    <property type="entry name" value="Thioesterase/thiol ester dehydrase-isomerase"/>
    <property type="match status" value="1"/>
</dbReference>
<dbReference type="InParanoid" id="A0A371REZ3"/>
<dbReference type="AlphaFoldDB" id="A0A371REZ3"/>